<keyword evidence="2" id="KW-1185">Reference proteome</keyword>
<reference evidence="1 2" key="1">
    <citation type="submission" date="2023-07" db="EMBL/GenBank/DDBJ databases">
        <title>Sequencing the genomes of 1000 actinobacteria strains.</title>
        <authorList>
            <person name="Klenk H.-P."/>
        </authorList>
    </citation>
    <scope>NUCLEOTIDE SEQUENCE [LARGE SCALE GENOMIC DNA]</scope>
    <source>
        <strain evidence="1 2">DSM 46740</strain>
    </source>
</reference>
<proteinExistence type="predicted"/>
<sequence length="88" mass="9501">MLGQVLRLDLVVRGEPERARRGARGHVRHRGVVLDGDHASVEQHVVVGAEAQEVAGFVGAAAMLRRAVRVEEESALSDLLADLAADRR</sequence>
<evidence type="ECO:0000313" key="1">
    <source>
        <dbReference type="EMBL" id="MDP9845513.1"/>
    </source>
</evidence>
<evidence type="ECO:0000313" key="2">
    <source>
        <dbReference type="Proteomes" id="UP001225356"/>
    </source>
</evidence>
<gene>
    <name evidence="1" type="ORF">J2853_004724</name>
</gene>
<accession>A0ABT9QFI5</accession>
<dbReference type="Proteomes" id="UP001225356">
    <property type="component" value="Unassembled WGS sequence"/>
</dbReference>
<comment type="caution">
    <text evidence="1">The sequence shown here is derived from an EMBL/GenBank/DDBJ whole genome shotgun (WGS) entry which is preliminary data.</text>
</comment>
<dbReference type="EMBL" id="JAUSQU010000001">
    <property type="protein sequence ID" value="MDP9845513.1"/>
    <property type="molecule type" value="Genomic_DNA"/>
</dbReference>
<protein>
    <submittedName>
        <fullName evidence="1">Uncharacterized protein</fullName>
    </submittedName>
</protein>
<name>A0ABT9QFI5_9ACTN</name>
<organism evidence="1 2">
    <name type="scientific">Streptosporangium lutulentum</name>
    <dbReference type="NCBI Taxonomy" id="1461250"/>
    <lineage>
        <taxon>Bacteria</taxon>
        <taxon>Bacillati</taxon>
        <taxon>Actinomycetota</taxon>
        <taxon>Actinomycetes</taxon>
        <taxon>Streptosporangiales</taxon>
        <taxon>Streptosporangiaceae</taxon>
        <taxon>Streptosporangium</taxon>
    </lineage>
</organism>